<dbReference type="AlphaFoldDB" id="A0AAV4LHE0"/>
<dbReference type="EMBL" id="BOQE01000001">
    <property type="protein sequence ID" value="GIM47255.1"/>
    <property type="molecule type" value="Genomic_DNA"/>
</dbReference>
<sequence length="45" mass="5199">MTYHLASLTEEQKKMINDLESQLGVILVAYDGYKREDDNGNPIER</sequence>
<organism evidence="1 2">
    <name type="scientific">Collibacillus ludicampi</name>
    <dbReference type="NCBI Taxonomy" id="2771369"/>
    <lineage>
        <taxon>Bacteria</taxon>
        <taxon>Bacillati</taxon>
        <taxon>Bacillota</taxon>
        <taxon>Bacilli</taxon>
        <taxon>Bacillales</taxon>
        <taxon>Alicyclobacillaceae</taxon>
        <taxon>Collibacillus</taxon>
    </lineage>
</organism>
<evidence type="ECO:0000313" key="2">
    <source>
        <dbReference type="Proteomes" id="UP001057291"/>
    </source>
</evidence>
<comment type="caution">
    <text evidence="1">The sequence shown here is derived from an EMBL/GenBank/DDBJ whole genome shotgun (WGS) entry which is preliminary data.</text>
</comment>
<gene>
    <name evidence="1" type="ORF">DNHGIG_28040</name>
</gene>
<keyword evidence="2" id="KW-1185">Reference proteome</keyword>
<evidence type="ECO:0000313" key="1">
    <source>
        <dbReference type="EMBL" id="GIM47255.1"/>
    </source>
</evidence>
<name>A0AAV4LHE0_9BACL</name>
<dbReference type="Proteomes" id="UP001057291">
    <property type="component" value="Unassembled WGS sequence"/>
</dbReference>
<protein>
    <submittedName>
        <fullName evidence="1">Uncharacterized protein</fullName>
    </submittedName>
</protein>
<dbReference type="RefSeq" id="WP_282200268.1">
    <property type="nucleotide sequence ID" value="NZ_BOQE01000001.1"/>
</dbReference>
<accession>A0AAV4LHE0</accession>
<proteinExistence type="predicted"/>
<reference evidence="1" key="1">
    <citation type="journal article" date="2023" name="Int. J. Syst. Evol. Microbiol.">
        <title>Collibacillus ludicampi gen. nov., sp. nov., a new soil bacterium of the family Alicyclobacillaceae.</title>
        <authorList>
            <person name="Jojima T."/>
            <person name="Ioku Y."/>
            <person name="Fukuta Y."/>
            <person name="Shirasaka N."/>
            <person name="Matsumura Y."/>
            <person name="Mori M."/>
        </authorList>
    </citation>
    <scope>NUCLEOTIDE SEQUENCE</scope>
    <source>
        <strain evidence="1">TP075</strain>
    </source>
</reference>